<keyword evidence="8" id="KW-0560">Oxidoreductase</keyword>
<comment type="similarity">
    <text evidence="1">Belongs to the aspartate-semialdehyde dehydrogenase family.</text>
</comment>
<evidence type="ECO:0000256" key="1">
    <source>
        <dbReference type="ARBA" id="ARBA00010584"/>
    </source>
</evidence>
<keyword evidence="10" id="KW-0486">Methionine biosynthesis</keyword>
<keyword evidence="7" id="KW-0220">Diaminopimelate biosynthesis</keyword>
<dbReference type="GO" id="GO:0051287">
    <property type="term" value="F:NAD binding"/>
    <property type="evidence" value="ECO:0007669"/>
    <property type="project" value="InterPro"/>
</dbReference>
<dbReference type="Pfam" id="PF01118">
    <property type="entry name" value="Semialdhyde_dh"/>
    <property type="match status" value="1"/>
</dbReference>
<dbReference type="GO" id="GO:0009089">
    <property type="term" value="P:lysine biosynthetic process via diaminopimelate"/>
    <property type="evidence" value="ECO:0007669"/>
    <property type="project" value="UniProtKB-UniRule"/>
</dbReference>
<evidence type="ECO:0000256" key="6">
    <source>
        <dbReference type="ARBA" id="ARBA00022857"/>
    </source>
</evidence>
<dbReference type="GO" id="GO:0009088">
    <property type="term" value="P:threonine biosynthetic process"/>
    <property type="evidence" value="ECO:0007669"/>
    <property type="project" value="UniProtKB-UniRule"/>
</dbReference>
<gene>
    <name evidence="15" type="ORF">OSSY52_10030</name>
</gene>
<dbReference type="GO" id="GO:0009097">
    <property type="term" value="P:isoleucine biosynthetic process"/>
    <property type="evidence" value="ECO:0007669"/>
    <property type="project" value="UniProtKB-UniRule"/>
</dbReference>
<dbReference type="AlphaFoldDB" id="A0A7G1G9T8"/>
<evidence type="ECO:0000313" key="15">
    <source>
        <dbReference type="EMBL" id="BBE30862.1"/>
    </source>
</evidence>
<dbReference type="GO" id="GO:0046983">
    <property type="term" value="F:protein dimerization activity"/>
    <property type="evidence" value="ECO:0007669"/>
    <property type="project" value="InterPro"/>
</dbReference>
<comment type="catalytic activity">
    <reaction evidence="11">
        <text>L-aspartate 4-semialdehyde + phosphate + NADP(+) = 4-phospho-L-aspartate + NADPH + H(+)</text>
        <dbReference type="Rhea" id="RHEA:24284"/>
        <dbReference type="ChEBI" id="CHEBI:15378"/>
        <dbReference type="ChEBI" id="CHEBI:43474"/>
        <dbReference type="ChEBI" id="CHEBI:57535"/>
        <dbReference type="ChEBI" id="CHEBI:57783"/>
        <dbReference type="ChEBI" id="CHEBI:58349"/>
        <dbReference type="ChEBI" id="CHEBI:537519"/>
        <dbReference type="EC" id="1.2.1.11"/>
    </reaction>
</comment>
<feature type="active site" description="Acyl-thioester intermediate" evidence="13">
    <location>
        <position position="127"/>
    </location>
</feature>
<dbReference type="SUPFAM" id="SSF55347">
    <property type="entry name" value="Glyceraldehyde-3-phosphate dehydrogenase-like, C-terminal domain"/>
    <property type="match status" value="1"/>
</dbReference>
<dbReference type="SMART" id="SM00859">
    <property type="entry name" value="Semialdhyde_dh"/>
    <property type="match status" value="1"/>
</dbReference>
<evidence type="ECO:0000256" key="5">
    <source>
        <dbReference type="ARBA" id="ARBA00022697"/>
    </source>
</evidence>
<sequence length="323" mass="36486">MKIGIVGATGEVGRTMVKVIEEMNINIKELHLFASKKSAGTHIKFKKNEIIVEELTEDSMKEKYDYLLFSAGSEISKKYALIAQNHGNIIIDNSSAFRQEKNIPLVIPEINYQKLKNYKGIIANPNCSTIQMLLALNKIHKQFQIKDIYVSTYQAVSGAGKKGMNELLFQQNGSKAVSHFPTIISNNVIPVIGDIEENGFTTEEMKMINETQKIFEDNSINIYPTAVRVPVLYGHSESILFKTNKKTTLNKVKELLENSENIIYTDELITPLKVESSNMTYVSRLRKMNDSFLIWVVADNVRVGAATNAVRILLKHKELNNIE</sequence>
<evidence type="ECO:0000256" key="10">
    <source>
        <dbReference type="ARBA" id="ARBA00023167"/>
    </source>
</evidence>
<dbReference type="GO" id="GO:0009086">
    <property type="term" value="P:methionine biosynthetic process"/>
    <property type="evidence" value="ECO:0007669"/>
    <property type="project" value="UniProtKB-UniRule"/>
</dbReference>
<dbReference type="NCBIfam" id="TIGR01296">
    <property type="entry name" value="asd_B"/>
    <property type="match status" value="1"/>
</dbReference>
<keyword evidence="5" id="KW-0791">Threonine biosynthesis</keyword>
<evidence type="ECO:0000256" key="2">
    <source>
        <dbReference type="ARBA" id="ARBA00011738"/>
    </source>
</evidence>
<dbReference type="FunCoup" id="A0A7G1G9T8">
    <property type="interactions" value="378"/>
</dbReference>
<evidence type="ECO:0000256" key="7">
    <source>
        <dbReference type="ARBA" id="ARBA00022915"/>
    </source>
</evidence>
<name>A0A7G1G9T8_9BACT</name>
<reference evidence="15 16" key="1">
    <citation type="submission" date="2018-06" db="EMBL/GenBank/DDBJ databases">
        <title>Genome sequencing of Oceanotoga sp. sy52.</title>
        <authorList>
            <person name="Mori K."/>
        </authorList>
    </citation>
    <scope>NUCLEOTIDE SEQUENCE [LARGE SCALE GENOMIC DNA]</scope>
    <source>
        <strain evidence="16">sy52</strain>
    </source>
</reference>
<dbReference type="SUPFAM" id="SSF51735">
    <property type="entry name" value="NAD(P)-binding Rossmann-fold domains"/>
    <property type="match status" value="1"/>
</dbReference>
<dbReference type="CDD" id="cd18131">
    <property type="entry name" value="ASADH_C_bac_euk_like"/>
    <property type="match status" value="1"/>
</dbReference>
<dbReference type="InterPro" id="IPR005986">
    <property type="entry name" value="Asp_semialdehyde_DH_beta"/>
</dbReference>
<dbReference type="Proteomes" id="UP000516361">
    <property type="component" value="Chromosome"/>
</dbReference>
<dbReference type="Gene3D" id="3.40.50.720">
    <property type="entry name" value="NAD(P)-binding Rossmann-like Domain"/>
    <property type="match status" value="1"/>
</dbReference>
<dbReference type="PANTHER" id="PTHR46278">
    <property type="entry name" value="DEHYDROGENASE, PUTATIVE-RELATED"/>
    <property type="match status" value="1"/>
</dbReference>
<dbReference type="PANTHER" id="PTHR46278:SF2">
    <property type="entry name" value="ASPARTATE-SEMIALDEHYDE DEHYDROGENASE"/>
    <property type="match status" value="1"/>
</dbReference>
<dbReference type="PIRSF" id="PIRSF000148">
    <property type="entry name" value="ASA_dh"/>
    <property type="match status" value="1"/>
</dbReference>
<protein>
    <recommendedName>
        <fullName evidence="3 12">Aspartate-semialdehyde dehydrogenase</fullName>
        <ecNumber evidence="3 12">1.2.1.11</ecNumber>
    </recommendedName>
</protein>
<dbReference type="Pfam" id="PF02774">
    <property type="entry name" value="Semialdhyde_dhC"/>
    <property type="match status" value="1"/>
</dbReference>
<comment type="subunit">
    <text evidence="2">Homodimer.</text>
</comment>
<dbReference type="EC" id="1.2.1.11" evidence="3 12"/>
<dbReference type="GO" id="GO:0019877">
    <property type="term" value="P:diaminopimelate biosynthetic process"/>
    <property type="evidence" value="ECO:0007669"/>
    <property type="project" value="UniProtKB-KW"/>
</dbReference>
<dbReference type="InterPro" id="IPR036291">
    <property type="entry name" value="NAD(P)-bd_dom_sf"/>
</dbReference>
<dbReference type="InterPro" id="IPR000534">
    <property type="entry name" value="Semialdehyde_DH_NAD-bd"/>
</dbReference>
<dbReference type="RefSeq" id="WP_190615929.1">
    <property type="nucleotide sequence ID" value="NZ_AP018712.1"/>
</dbReference>
<dbReference type="NCBIfam" id="NF011456">
    <property type="entry name" value="PRK14874.1"/>
    <property type="match status" value="1"/>
</dbReference>
<dbReference type="KEGG" id="ocy:OSSY52_10030"/>
<feature type="domain" description="Semialdehyde dehydrogenase NAD-binding" evidence="14">
    <location>
        <begin position="2"/>
        <end position="118"/>
    </location>
</feature>
<evidence type="ECO:0000256" key="13">
    <source>
        <dbReference type="PIRSR" id="PIRSR000148-1"/>
    </source>
</evidence>
<keyword evidence="4" id="KW-0028">Amino-acid biosynthesis</keyword>
<evidence type="ECO:0000256" key="4">
    <source>
        <dbReference type="ARBA" id="ARBA00022605"/>
    </source>
</evidence>
<evidence type="ECO:0000256" key="8">
    <source>
        <dbReference type="ARBA" id="ARBA00023002"/>
    </source>
</evidence>
<dbReference type="GO" id="GO:0050661">
    <property type="term" value="F:NADP binding"/>
    <property type="evidence" value="ECO:0007669"/>
    <property type="project" value="InterPro"/>
</dbReference>
<feature type="active site" description="Proton acceptor" evidence="13">
    <location>
        <position position="235"/>
    </location>
</feature>
<accession>A0A7G1G9T8</accession>
<dbReference type="InterPro" id="IPR012280">
    <property type="entry name" value="Semialdhyde_DH_dimer_dom"/>
</dbReference>
<keyword evidence="9" id="KW-0457">Lysine biosynthesis</keyword>
<dbReference type="GO" id="GO:0004073">
    <property type="term" value="F:aspartate-semialdehyde dehydrogenase activity"/>
    <property type="evidence" value="ECO:0007669"/>
    <property type="project" value="UniProtKB-UniRule"/>
</dbReference>
<dbReference type="CDD" id="cd02316">
    <property type="entry name" value="VcASADH2_like_N"/>
    <property type="match status" value="1"/>
</dbReference>
<evidence type="ECO:0000313" key="16">
    <source>
        <dbReference type="Proteomes" id="UP000516361"/>
    </source>
</evidence>
<dbReference type="Gene3D" id="3.30.360.10">
    <property type="entry name" value="Dihydrodipicolinate Reductase, domain 2"/>
    <property type="match status" value="1"/>
</dbReference>
<proteinExistence type="inferred from homology"/>
<evidence type="ECO:0000256" key="12">
    <source>
        <dbReference type="NCBIfam" id="TIGR01296"/>
    </source>
</evidence>
<evidence type="ECO:0000256" key="3">
    <source>
        <dbReference type="ARBA" id="ARBA00013120"/>
    </source>
</evidence>
<evidence type="ECO:0000259" key="14">
    <source>
        <dbReference type="SMART" id="SM00859"/>
    </source>
</evidence>
<evidence type="ECO:0000256" key="11">
    <source>
        <dbReference type="ARBA" id="ARBA00047891"/>
    </source>
</evidence>
<evidence type="ECO:0000256" key="9">
    <source>
        <dbReference type="ARBA" id="ARBA00023154"/>
    </source>
</evidence>
<dbReference type="InParanoid" id="A0A7G1G9T8"/>
<dbReference type="EMBL" id="AP018712">
    <property type="protein sequence ID" value="BBE30862.1"/>
    <property type="molecule type" value="Genomic_DNA"/>
</dbReference>
<keyword evidence="6" id="KW-0521">NADP</keyword>
<keyword evidence="16" id="KW-1185">Reference proteome</keyword>
<organism evidence="15 16">
    <name type="scientific">Tepiditoga spiralis</name>
    <dbReference type="NCBI Taxonomy" id="2108365"/>
    <lineage>
        <taxon>Bacteria</taxon>
        <taxon>Thermotogati</taxon>
        <taxon>Thermotogota</taxon>
        <taxon>Thermotogae</taxon>
        <taxon>Petrotogales</taxon>
        <taxon>Petrotogaceae</taxon>
        <taxon>Tepiditoga</taxon>
    </lineage>
</organism>